<feature type="region of interest" description="Disordered" evidence="1">
    <location>
        <begin position="1"/>
        <end position="29"/>
    </location>
</feature>
<name>A0A8H4QTW4_9AGAR</name>
<evidence type="ECO:0000313" key="2">
    <source>
        <dbReference type="EMBL" id="KAF4616630.1"/>
    </source>
</evidence>
<dbReference type="InterPro" id="IPR036047">
    <property type="entry name" value="F-box-like_dom_sf"/>
</dbReference>
<sequence>MDARTPPYHSGRPNPWREEEDSGRRTPDLPPELHALILNELDGEKATLKQCALTCKLYRHLAQKLLLKSVVFRFSNLANPADSFLEILEASPQIAHYVKRLSIRECGNLVHGTIQTQTQLDKSIPLVIPALINVVDLVIGWESFDFHFSHWKPSSQLSIMSTCANLLSLTMVHIDKVPLQIFDHLLRLENFILNDVSFIDDPDAQAAQISSPCQIKLMKLTDAWLSKTVTIYPFLRKRQFGVGHLESLSLDMSDRGWEALSPTDFEAAKWLISSNLGSLKVLDITISENVPVILPNDEPVFDLSEMPLLQEWSLGGVVCSDELDVDIGLIGLGWLARHLETIPAGKRFKSVTLRPTILGADGVMDDYLDFGGLKYLESLIVDKVLPATDFFSITFMIWDQYETRPAKEQMRKHLPTLESLGLLHFEEY</sequence>
<proteinExistence type="predicted"/>
<evidence type="ECO:0000313" key="3">
    <source>
        <dbReference type="Proteomes" id="UP000521872"/>
    </source>
</evidence>
<dbReference type="EMBL" id="JAACJL010000031">
    <property type="protein sequence ID" value="KAF4616630.1"/>
    <property type="molecule type" value="Genomic_DNA"/>
</dbReference>
<organism evidence="2 3">
    <name type="scientific">Agrocybe pediades</name>
    <dbReference type="NCBI Taxonomy" id="84607"/>
    <lineage>
        <taxon>Eukaryota</taxon>
        <taxon>Fungi</taxon>
        <taxon>Dikarya</taxon>
        <taxon>Basidiomycota</taxon>
        <taxon>Agaricomycotina</taxon>
        <taxon>Agaricomycetes</taxon>
        <taxon>Agaricomycetidae</taxon>
        <taxon>Agaricales</taxon>
        <taxon>Agaricineae</taxon>
        <taxon>Strophariaceae</taxon>
        <taxon>Agrocybe</taxon>
    </lineage>
</organism>
<reference evidence="2 3" key="1">
    <citation type="submission" date="2019-12" db="EMBL/GenBank/DDBJ databases">
        <authorList>
            <person name="Floudas D."/>
            <person name="Bentzer J."/>
            <person name="Ahren D."/>
            <person name="Johansson T."/>
            <person name="Persson P."/>
            <person name="Tunlid A."/>
        </authorList>
    </citation>
    <scope>NUCLEOTIDE SEQUENCE [LARGE SCALE GENOMIC DNA]</scope>
    <source>
        <strain evidence="2 3">CBS 102.39</strain>
    </source>
</reference>
<evidence type="ECO:0000256" key="1">
    <source>
        <dbReference type="SAM" id="MobiDB-lite"/>
    </source>
</evidence>
<dbReference type="SUPFAM" id="SSF81383">
    <property type="entry name" value="F-box domain"/>
    <property type="match status" value="1"/>
</dbReference>
<keyword evidence="3" id="KW-1185">Reference proteome</keyword>
<comment type="caution">
    <text evidence="2">The sequence shown here is derived from an EMBL/GenBank/DDBJ whole genome shotgun (WGS) entry which is preliminary data.</text>
</comment>
<accession>A0A8H4QTW4</accession>
<protein>
    <recommendedName>
        <fullName evidence="4">F-box domain-containing protein</fullName>
    </recommendedName>
</protein>
<dbReference type="Proteomes" id="UP000521872">
    <property type="component" value="Unassembled WGS sequence"/>
</dbReference>
<gene>
    <name evidence="2" type="ORF">D9613_008795</name>
</gene>
<dbReference type="AlphaFoldDB" id="A0A8H4QTW4"/>
<evidence type="ECO:0008006" key="4">
    <source>
        <dbReference type="Google" id="ProtNLM"/>
    </source>
</evidence>